<dbReference type="Gene3D" id="3.40.50.150">
    <property type="entry name" value="Vaccinia Virus protein VP39"/>
    <property type="match status" value="1"/>
</dbReference>
<dbReference type="SUPFAM" id="SSF53335">
    <property type="entry name" value="S-adenosyl-L-methionine-dependent methyltransferases"/>
    <property type="match status" value="1"/>
</dbReference>
<sequence length="335" mass="38568">MKDSNLLQCRICDNDDHNTIYKVREMMLGLRDTHNYFECADCGCLQIVEVPENIQDYYPNEDYYSYDEVKATSGFKGKLIRSRDRFAATGKGILGNIMQQYQPHDKLPSLRHANVTLDSKILDVGCGAGHLLHSMKEAGFKNLLGIDPFNKKDIQYDNGLTIAKNSIHDLPASNESDKKYGTENGWDLIMFNHSYEHVYDQFEVLEKTYDLLKPGGICMLRIPTVTSWAWRHYAEDWVQLDAPRHLFLHSLRSIHILAEKTGFELDEVIYDSFAFQSWGSEQYKKDIALHDENSYAINPEKSIFSKEDIKGFEEHSKVLNQSKAGDQAAFYLKKI</sequence>
<comment type="caution">
    <text evidence="1">The sequence shown here is derived from an EMBL/GenBank/DDBJ whole genome shotgun (WGS) entry which is preliminary data.</text>
</comment>
<organism evidence="1 2">
    <name type="scientific">Cocleimonas flava</name>
    <dbReference type="NCBI Taxonomy" id="634765"/>
    <lineage>
        <taxon>Bacteria</taxon>
        <taxon>Pseudomonadati</taxon>
        <taxon>Pseudomonadota</taxon>
        <taxon>Gammaproteobacteria</taxon>
        <taxon>Thiotrichales</taxon>
        <taxon>Thiotrichaceae</taxon>
        <taxon>Cocleimonas</taxon>
    </lineage>
</organism>
<dbReference type="RefSeq" id="WP_243651542.1">
    <property type="nucleotide sequence ID" value="NZ_BAAAFU010000004.1"/>
</dbReference>
<accession>A0A4R1F4B0</accession>
<reference evidence="1 2" key="1">
    <citation type="submission" date="2019-03" db="EMBL/GenBank/DDBJ databases">
        <title>Genomic Encyclopedia of Type Strains, Phase IV (KMG-IV): sequencing the most valuable type-strain genomes for metagenomic binning, comparative biology and taxonomic classification.</title>
        <authorList>
            <person name="Goeker M."/>
        </authorList>
    </citation>
    <scope>NUCLEOTIDE SEQUENCE [LARGE SCALE GENOMIC DNA]</scope>
    <source>
        <strain evidence="1 2">DSM 24830</strain>
    </source>
</reference>
<proteinExistence type="predicted"/>
<dbReference type="GO" id="GO:0008168">
    <property type="term" value="F:methyltransferase activity"/>
    <property type="evidence" value="ECO:0007669"/>
    <property type="project" value="UniProtKB-KW"/>
</dbReference>
<dbReference type="InterPro" id="IPR029063">
    <property type="entry name" value="SAM-dependent_MTases_sf"/>
</dbReference>
<protein>
    <submittedName>
        <fullName evidence="1">Methyltransferase family protein</fullName>
    </submittedName>
</protein>
<evidence type="ECO:0000313" key="1">
    <source>
        <dbReference type="EMBL" id="TCJ87329.1"/>
    </source>
</evidence>
<dbReference type="AlphaFoldDB" id="A0A4R1F4B0"/>
<dbReference type="CDD" id="cd02440">
    <property type="entry name" value="AdoMet_MTases"/>
    <property type="match status" value="1"/>
</dbReference>
<keyword evidence="2" id="KW-1185">Reference proteome</keyword>
<keyword evidence="1" id="KW-0808">Transferase</keyword>
<dbReference type="GO" id="GO:0032259">
    <property type="term" value="P:methylation"/>
    <property type="evidence" value="ECO:0007669"/>
    <property type="project" value="UniProtKB-KW"/>
</dbReference>
<gene>
    <name evidence="1" type="ORF">EV695_1839</name>
</gene>
<dbReference type="Proteomes" id="UP000294887">
    <property type="component" value="Unassembled WGS sequence"/>
</dbReference>
<keyword evidence="1" id="KW-0489">Methyltransferase</keyword>
<dbReference type="PANTHER" id="PTHR43861">
    <property type="entry name" value="TRANS-ACONITATE 2-METHYLTRANSFERASE-RELATED"/>
    <property type="match status" value="1"/>
</dbReference>
<evidence type="ECO:0000313" key="2">
    <source>
        <dbReference type="Proteomes" id="UP000294887"/>
    </source>
</evidence>
<name>A0A4R1F4B0_9GAMM</name>
<dbReference type="Pfam" id="PF13489">
    <property type="entry name" value="Methyltransf_23"/>
    <property type="match status" value="1"/>
</dbReference>
<dbReference type="EMBL" id="SMFQ01000003">
    <property type="protein sequence ID" value="TCJ87329.1"/>
    <property type="molecule type" value="Genomic_DNA"/>
</dbReference>